<evidence type="ECO:0000256" key="5">
    <source>
        <dbReference type="RuleBase" id="RU000461"/>
    </source>
</evidence>
<evidence type="ECO:0000256" key="2">
    <source>
        <dbReference type="ARBA" id="ARBA00022617"/>
    </source>
</evidence>
<name>A0A7S3K369_9STRA</name>
<dbReference type="PROSITE" id="PS00086">
    <property type="entry name" value="CYTOCHROME_P450"/>
    <property type="match status" value="1"/>
</dbReference>
<protein>
    <recommendedName>
        <fullName evidence="8">Cytochrome P450</fullName>
    </recommendedName>
</protein>
<dbReference type="Gene3D" id="1.10.630.10">
    <property type="entry name" value="Cytochrome P450"/>
    <property type="match status" value="1"/>
</dbReference>
<keyword evidence="3 5" id="KW-0479">Metal-binding</keyword>
<dbReference type="Pfam" id="PF00067">
    <property type="entry name" value="p450"/>
    <property type="match status" value="1"/>
</dbReference>
<proteinExistence type="inferred from homology"/>
<evidence type="ECO:0000313" key="7">
    <source>
        <dbReference type="EMBL" id="CAE0370669.1"/>
    </source>
</evidence>
<dbReference type="InterPro" id="IPR050529">
    <property type="entry name" value="CYP450_sterol_14alpha_dmase"/>
</dbReference>
<gene>
    <name evidence="7" type="ORF">ALAG00032_LOCUS11448</name>
</gene>
<evidence type="ECO:0000256" key="3">
    <source>
        <dbReference type="ARBA" id="ARBA00022723"/>
    </source>
</evidence>
<keyword evidence="2 5" id="KW-0349">Heme</keyword>
<organism evidence="7">
    <name type="scientific">Aureoumbra lagunensis</name>
    <dbReference type="NCBI Taxonomy" id="44058"/>
    <lineage>
        <taxon>Eukaryota</taxon>
        <taxon>Sar</taxon>
        <taxon>Stramenopiles</taxon>
        <taxon>Ochrophyta</taxon>
        <taxon>Pelagophyceae</taxon>
        <taxon>Pelagomonadales</taxon>
        <taxon>Aureoumbra</taxon>
    </lineage>
</organism>
<dbReference type="InterPro" id="IPR036396">
    <property type="entry name" value="Cyt_P450_sf"/>
</dbReference>
<reference evidence="7" key="1">
    <citation type="submission" date="2021-01" db="EMBL/GenBank/DDBJ databases">
        <authorList>
            <person name="Corre E."/>
            <person name="Pelletier E."/>
            <person name="Niang G."/>
            <person name="Scheremetjew M."/>
            <person name="Finn R."/>
            <person name="Kale V."/>
            <person name="Holt S."/>
            <person name="Cochrane G."/>
            <person name="Meng A."/>
            <person name="Brown T."/>
            <person name="Cohen L."/>
        </authorList>
    </citation>
    <scope>NUCLEOTIDE SEQUENCE</scope>
    <source>
        <strain evidence="7">CCMP1510</strain>
    </source>
</reference>
<evidence type="ECO:0000256" key="4">
    <source>
        <dbReference type="ARBA" id="ARBA00023004"/>
    </source>
</evidence>
<dbReference type="InterPro" id="IPR001128">
    <property type="entry name" value="Cyt_P450"/>
</dbReference>
<dbReference type="PANTHER" id="PTHR24304">
    <property type="entry name" value="CYTOCHROME P450 FAMILY 7"/>
    <property type="match status" value="1"/>
</dbReference>
<dbReference type="InterPro" id="IPR017972">
    <property type="entry name" value="Cyt_P450_CS"/>
</dbReference>
<dbReference type="GO" id="GO:0004497">
    <property type="term" value="F:monooxygenase activity"/>
    <property type="evidence" value="ECO:0007669"/>
    <property type="project" value="UniProtKB-KW"/>
</dbReference>
<dbReference type="AlphaFoldDB" id="A0A7S3K369"/>
<keyword evidence="6" id="KW-1133">Transmembrane helix</keyword>
<evidence type="ECO:0008006" key="8">
    <source>
        <dbReference type="Google" id="ProtNLM"/>
    </source>
</evidence>
<sequence>MERQEKMNLAVVLAIVVVVSIILMVMKRDKRRIQWASGWRPLIGHALAYKKNPVEFIASQSSSYFRVNLAGKRMIIIGRDPELQKEACNISESILSARLAVASIGFTETLGEVNIKYGTDFHRATIKESGATIHNVDSAIRAALTEGKDLELFNVVRQAMLRAVTQSWLGDFSSKFLKEFMQFQDALEDATAKAAVLPRFIALPLVLWPVMRMRKSLENKLISETLLSPDKPWPIAFNKQNLDANTAATLVLGLLFAAHKNPAIAAANAFLFLKDSARALNDNLFLEAGILETLRLTAHSIGAVRECRVDSVRIGKDLVLRKGDCLAMAHAAICTDKEIWGQDAHLFKPERWFVQNNGSIMIDEKNPVIYNVFSNGIHRCPGRRIALDMIKQATHTLLDLYCQGRLQLPEQIPDLSFERATLAQRAAPIVLRLIPTTLKS</sequence>
<dbReference type="EMBL" id="HBIJ01017177">
    <property type="protein sequence ID" value="CAE0370669.1"/>
    <property type="molecule type" value="Transcribed_RNA"/>
</dbReference>
<keyword evidence="6" id="KW-0812">Transmembrane</keyword>
<evidence type="ECO:0000256" key="1">
    <source>
        <dbReference type="ARBA" id="ARBA00010617"/>
    </source>
</evidence>
<evidence type="ECO:0000256" key="6">
    <source>
        <dbReference type="SAM" id="Phobius"/>
    </source>
</evidence>
<dbReference type="GO" id="GO:0020037">
    <property type="term" value="F:heme binding"/>
    <property type="evidence" value="ECO:0007669"/>
    <property type="project" value="InterPro"/>
</dbReference>
<dbReference type="PANTHER" id="PTHR24304:SF2">
    <property type="entry name" value="24-HYDROXYCHOLESTEROL 7-ALPHA-HYDROXYLASE"/>
    <property type="match status" value="1"/>
</dbReference>
<keyword evidence="6" id="KW-0472">Membrane</keyword>
<keyword evidence="4 5" id="KW-0408">Iron</keyword>
<comment type="similarity">
    <text evidence="1 5">Belongs to the cytochrome P450 family.</text>
</comment>
<dbReference type="GO" id="GO:0005506">
    <property type="term" value="F:iron ion binding"/>
    <property type="evidence" value="ECO:0007669"/>
    <property type="project" value="InterPro"/>
</dbReference>
<feature type="transmembrane region" description="Helical" evidence="6">
    <location>
        <begin position="6"/>
        <end position="26"/>
    </location>
</feature>
<keyword evidence="5" id="KW-0503">Monooxygenase</keyword>
<accession>A0A7S3K369</accession>
<dbReference type="GO" id="GO:0016705">
    <property type="term" value="F:oxidoreductase activity, acting on paired donors, with incorporation or reduction of molecular oxygen"/>
    <property type="evidence" value="ECO:0007669"/>
    <property type="project" value="InterPro"/>
</dbReference>
<keyword evidence="5" id="KW-0560">Oxidoreductase</keyword>
<dbReference type="SUPFAM" id="SSF48264">
    <property type="entry name" value="Cytochrome P450"/>
    <property type="match status" value="1"/>
</dbReference>